<name>A0A3A1Y7U3_9GAMM</name>
<keyword evidence="1" id="KW-0812">Transmembrane</keyword>
<keyword evidence="1" id="KW-1133">Transmembrane helix</keyword>
<proteinExistence type="predicted"/>
<keyword evidence="1" id="KW-0472">Membrane</keyword>
<evidence type="ECO:0000313" key="2">
    <source>
        <dbReference type="EMBL" id="RIY34292.1"/>
    </source>
</evidence>
<evidence type="ECO:0000313" key="3">
    <source>
        <dbReference type="Proteomes" id="UP000265691"/>
    </source>
</evidence>
<gene>
    <name evidence="2" type="ORF">CKF54_01015</name>
</gene>
<dbReference type="EMBL" id="NRHC01000012">
    <property type="protein sequence ID" value="RIY34292.1"/>
    <property type="molecule type" value="Genomic_DNA"/>
</dbReference>
<keyword evidence="3" id="KW-1185">Reference proteome</keyword>
<comment type="caution">
    <text evidence="2">The sequence shown here is derived from an EMBL/GenBank/DDBJ whole genome shotgun (WGS) entry which is preliminary data.</text>
</comment>
<organism evidence="2 3">
    <name type="scientific">Psittacicella hinzii</name>
    <dbReference type="NCBI Taxonomy" id="2028575"/>
    <lineage>
        <taxon>Bacteria</taxon>
        <taxon>Pseudomonadati</taxon>
        <taxon>Pseudomonadota</taxon>
        <taxon>Gammaproteobacteria</taxon>
        <taxon>Pasteurellales</taxon>
        <taxon>Psittacicellaceae</taxon>
        <taxon>Psittacicella</taxon>
    </lineage>
</organism>
<dbReference type="RefSeq" id="WP_119524430.1">
    <property type="nucleotide sequence ID" value="NZ_NRHC01000012.1"/>
</dbReference>
<evidence type="ECO:0000256" key="1">
    <source>
        <dbReference type="SAM" id="Phobius"/>
    </source>
</evidence>
<dbReference type="AlphaFoldDB" id="A0A3A1Y7U3"/>
<sequence>MVLFTILFGALIRVALSVAVIFFFIILPLTLVSRKAKLVRRYRSFKRTQAKANANNVTTNNNVGKVAS</sequence>
<dbReference type="OrthoDB" id="10001569at2"/>
<dbReference type="Proteomes" id="UP000265691">
    <property type="component" value="Unassembled WGS sequence"/>
</dbReference>
<protein>
    <submittedName>
        <fullName evidence="2">Uncharacterized protein</fullName>
    </submittedName>
</protein>
<reference evidence="2 3" key="1">
    <citation type="submission" date="2017-08" db="EMBL/GenBank/DDBJ databases">
        <title>Reclassification of Bisgaard taxon 37 and 44.</title>
        <authorList>
            <person name="Christensen H."/>
        </authorList>
    </citation>
    <scope>NUCLEOTIDE SEQUENCE [LARGE SCALE GENOMIC DNA]</scope>
    <source>
        <strain evidence="2 3">B96_3</strain>
    </source>
</reference>
<feature type="transmembrane region" description="Helical" evidence="1">
    <location>
        <begin position="6"/>
        <end position="32"/>
    </location>
</feature>
<accession>A0A3A1Y7U3</accession>